<comment type="caution">
    <text evidence="7">The sequence shown here is derived from an EMBL/GenBank/DDBJ whole genome shotgun (WGS) entry which is preliminary data.</text>
</comment>
<proteinExistence type="inferred from homology"/>
<dbReference type="GO" id="GO:0090499">
    <property type="term" value="F:pimelyl-[acyl-carrier protein] methyl ester esterase activity"/>
    <property type="evidence" value="ECO:0007669"/>
    <property type="project" value="UniProtKB-EC"/>
</dbReference>
<evidence type="ECO:0000256" key="5">
    <source>
        <dbReference type="HAMAP-Rule" id="MF_01260"/>
    </source>
</evidence>
<comment type="similarity">
    <text evidence="5">Belongs to the AB hydrolase superfamily. Carboxylesterase BioH family.</text>
</comment>
<evidence type="ECO:0000313" key="8">
    <source>
        <dbReference type="Proteomes" id="UP001210678"/>
    </source>
</evidence>
<feature type="binding site" evidence="5">
    <location>
        <begin position="152"/>
        <end position="156"/>
    </location>
    <ligand>
        <name>substrate</name>
    </ligand>
</feature>
<dbReference type="InterPro" id="IPR010076">
    <property type="entry name" value="BioH"/>
</dbReference>
<feature type="active site" evidence="5">
    <location>
        <position position="216"/>
    </location>
</feature>
<comment type="pathway">
    <text evidence="5">Cofactor biosynthesis; biotin biosynthesis.</text>
</comment>
<dbReference type="EC" id="3.1.1.85" evidence="5"/>
<dbReference type="Proteomes" id="UP001210678">
    <property type="component" value="Unassembled WGS sequence"/>
</dbReference>
<keyword evidence="8" id="KW-1185">Reference proteome</keyword>
<comment type="subunit">
    <text evidence="5">Monomer.</text>
</comment>
<feature type="binding site" evidence="5">
    <location>
        <position position="31"/>
    </location>
    <ligand>
        <name>substrate</name>
    </ligand>
</feature>
<dbReference type="InterPro" id="IPR000073">
    <property type="entry name" value="AB_hydrolase_1"/>
</dbReference>
<feature type="active site" evidence="5">
    <location>
        <position position="244"/>
    </location>
</feature>
<protein>
    <recommendedName>
        <fullName evidence="5">Pimeloyl-[acyl-carrier protein] methyl ester esterase</fullName>
        <ecNumber evidence="5">3.1.1.85</ecNumber>
    </recommendedName>
    <alternativeName>
        <fullName evidence="5">Biotin synthesis protein BioH</fullName>
    </alternativeName>
    <alternativeName>
        <fullName evidence="5">Carboxylesterase BioH</fullName>
    </alternativeName>
</protein>
<feature type="binding site" evidence="5">
    <location>
        <begin position="91"/>
        <end position="92"/>
    </location>
    <ligand>
        <name>substrate</name>
    </ligand>
</feature>
<dbReference type="InterPro" id="IPR050266">
    <property type="entry name" value="AB_hydrolase_sf"/>
</dbReference>
<feature type="active site" description="Nucleophile" evidence="5">
    <location>
        <position position="91"/>
    </location>
</feature>
<evidence type="ECO:0000259" key="6">
    <source>
        <dbReference type="Pfam" id="PF00561"/>
    </source>
</evidence>
<gene>
    <name evidence="5 7" type="primary">bioH</name>
    <name evidence="7" type="ORF">PGX00_01495</name>
</gene>
<keyword evidence="4 5" id="KW-0378">Hydrolase</keyword>
<dbReference type="Gene3D" id="3.40.50.1820">
    <property type="entry name" value="alpha/beta hydrolase"/>
    <property type="match status" value="1"/>
</dbReference>
<dbReference type="Pfam" id="PF00561">
    <property type="entry name" value="Abhydrolase_1"/>
    <property type="match status" value="1"/>
</dbReference>
<dbReference type="PANTHER" id="PTHR43798">
    <property type="entry name" value="MONOACYLGLYCEROL LIPASE"/>
    <property type="match status" value="1"/>
</dbReference>
<evidence type="ECO:0000256" key="3">
    <source>
        <dbReference type="ARBA" id="ARBA00022756"/>
    </source>
</evidence>
<comment type="function">
    <text evidence="5">The physiological role of BioH is to remove the methyl group introduced by BioC when the pimeloyl moiety is complete. It allows to synthesize pimeloyl-ACP via the fatty acid synthetic pathway through the hydrolysis of the ester bonds of pimeloyl-ACP esters.</text>
</comment>
<feature type="binding site" evidence="5">
    <location>
        <position position="244"/>
    </location>
    <ligand>
        <name>substrate</name>
    </ligand>
</feature>
<keyword evidence="2 5" id="KW-0963">Cytoplasm</keyword>
<evidence type="ECO:0000256" key="2">
    <source>
        <dbReference type="ARBA" id="ARBA00022490"/>
    </source>
</evidence>
<dbReference type="NCBIfam" id="TIGR01738">
    <property type="entry name" value="bioH"/>
    <property type="match status" value="1"/>
</dbReference>
<name>A0ABT4YMU9_9VIBR</name>
<keyword evidence="1 5" id="KW-0719">Serine esterase</keyword>
<reference evidence="7 8" key="1">
    <citation type="submission" date="2023-01" db="EMBL/GenBank/DDBJ databases">
        <title>Vibrio sp. KJ40-1 sp.nov, isolated from marine algae.</title>
        <authorList>
            <person name="Butt M."/>
            <person name="Kim J.M.J."/>
            <person name="Jeon C.O.C."/>
        </authorList>
    </citation>
    <scope>NUCLEOTIDE SEQUENCE [LARGE SCALE GENOMIC DNA]</scope>
    <source>
        <strain evidence="7 8">KJ40-1</strain>
    </source>
</reference>
<sequence length="264" mass="29269">MNEVADKMIASPALFWHREGQGENLVLIHGWGMNGAVWQQTVEKLSAHFTVHVVDLPGYGHSSELHADNINSAAEMVLEHAPEQAIWVGWSLGGLIATHIALNFPDRVSKLVTVASSPKFAAEKRWRGIKPAVLSAFTEQLVEDFHPTIERFMALQAMGSPTARQDVKALKKAVLSRPLPNPESLLVGLNMLGNVDLRGELNQISMPFLRIYGRLDGLVPIKVANDLQELLSNSEYYVFSQSSHAPFMTELDEFCSQLIRFSGK</sequence>
<evidence type="ECO:0000256" key="1">
    <source>
        <dbReference type="ARBA" id="ARBA00022487"/>
    </source>
</evidence>
<comment type="catalytic activity">
    <reaction evidence="5">
        <text>6-carboxyhexanoyl-[ACP] methyl ester + H2O = 6-carboxyhexanoyl-[ACP] + methanol + H(+)</text>
        <dbReference type="Rhea" id="RHEA:42700"/>
        <dbReference type="Rhea" id="RHEA-COMP:9955"/>
        <dbReference type="Rhea" id="RHEA-COMP:10186"/>
        <dbReference type="ChEBI" id="CHEBI:15377"/>
        <dbReference type="ChEBI" id="CHEBI:15378"/>
        <dbReference type="ChEBI" id="CHEBI:17790"/>
        <dbReference type="ChEBI" id="CHEBI:78846"/>
        <dbReference type="ChEBI" id="CHEBI:82735"/>
        <dbReference type="EC" id="3.1.1.85"/>
    </reaction>
</comment>
<dbReference type="HAMAP" id="MF_01260">
    <property type="entry name" value="Carboxylester"/>
    <property type="match status" value="1"/>
</dbReference>
<comment type="subcellular location">
    <subcellularLocation>
        <location evidence="5">Cytoplasm</location>
    </subcellularLocation>
</comment>
<dbReference type="InterPro" id="IPR029058">
    <property type="entry name" value="AB_hydrolase_fold"/>
</dbReference>
<dbReference type="RefSeq" id="WP_272132326.1">
    <property type="nucleotide sequence ID" value="NZ_JAQLOI010000001.1"/>
</dbReference>
<organism evidence="7 8">
    <name type="scientific">Vibrio algarum</name>
    <dbReference type="NCBI Taxonomy" id="3020714"/>
    <lineage>
        <taxon>Bacteria</taxon>
        <taxon>Pseudomonadati</taxon>
        <taxon>Pseudomonadota</taxon>
        <taxon>Gammaproteobacteria</taxon>
        <taxon>Vibrionales</taxon>
        <taxon>Vibrionaceae</taxon>
        <taxon>Vibrio</taxon>
    </lineage>
</organism>
<evidence type="ECO:0000313" key="7">
    <source>
        <dbReference type="EMBL" id="MDB1122488.1"/>
    </source>
</evidence>
<dbReference type="PANTHER" id="PTHR43798:SF31">
    <property type="entry name" value="AB HYDROLASE SUPERFAMILY PROTEIN YCLE"/>
    <property type="match status" value="1"/>
</dbReference>
<keyword evidence="3 5" id="KW-0093">Biotin biosynthesis</keyword>
<evidence type="ECO:0000256" key="4">
    <source>
        <dbReference type="ARBA" id="ARBA00022801"/>
    </source>
</evidence>
<feature type="domain" description="AB hydrolase-1" evidence="6">
    <location>
        <begin position="25"/>
        <end position="250"/>
    </location>
</feature>
<accession>A0ABT4YMU9</accession>
<dbReference type="SUPFAM" id="SSF53474">
    <property type="entry name" value="alpha/beta-Hydrolases"/>
    <property type="match status" value="1"/>
</dbReference>
<dbReference type="EMBL" id="JAQLOI010000001">
    <property type="protein sequence ID" value="MDB1122488.1"/>
    <property type="molecule type" value="Genomic_DNA"/>
</dbReference>